<evidence type="ECO:0000256" key="1">
    <source>
        <dbReference type="SAM" id="MobiDB-lite"/>
    </source>
</evidence>
<dbReference type="AlphaFoldDB" id="A0A0N5C5E7"/>
<evidence type="ECO:0000313" key="3">
    <source>
        <dbReference type="WBParaSite" id="SPAL_0001317600.1"/>
    </source>
</evidence>
<sequence>MEKIQWRGFRQVSIAHDIRKKEKILRKLSDPVKLGSGKEETTNKLLLELMRKTPVINRKNSFDIVKMKIESVDKTDINEGINNEKNLKQLSSIELFECLQNNMIDENVIYTLTKRTTSPRQLSQVLQTAARIYEKDRLKKLSLITANWLSKFETLDFLLTTRNSVVSNQVIPRRCLSENALDVLLKSNAFVKKNFRGNLNSVTTPKSVSPTEVKVFFDTNNNFNNSCKAIDCFKGKKRVSFSAPNGPPLLSNGFGDSRIKMVRPIVKKEVQPNPEYPLCHMDYESFKAWRRGSKMSNETLKDFESSSSRLKSVERYIKKKLPFNCSRIAKKDKQNVTENGSENNSQKMYPNDRRKLGISNLKNVFCLSFTNCFRTNINAV</sequence>
<keyword evidence="2" id="KW-1185">Reference proteome</keyword>
<evidence type="ECO:0000313" key="2">
    <source>
        <dbReference type="Proteomes" id="UP000046392"/>
    </source>
</evidence>
<proteinExistence type="predicted"/>
<reference evidence="3" key="1">
    <citation type="submission" date="2017-02" db="UniProtKB">
        <authorList>
            <consortium name="WormBaseParasite"/>
        </authorList>
    </citation>
    <scope>IDENTIFICATION</scope>
</reference>
<protein>
    <submittedName>
        <fullName evidence="3">Elongin-A</fullName>
    </submittedName>
</protein>
<name>A0A0N5C5E7_STREA</name>
<accession>A0A0N5C5E7</accession>
<dbReference type="WBParaSite" id="SPAL_0001317600.1">
    <property type="protein sequence ID" value="SPAL_0001317600.1"/>
    <property type="gene ID" value="SPAL_0001317600"/>
</dbReference>
<organism evidence="2 3">
    <name type="scientific">Strongyloides papillosus</name>
    <name type="common">Intestinal threadworm</name>
    <dbReference type="NCBI Taxonomy" id="174720"/>
    <lineage>
        <taxon>Eukaryota</taxon>
        <taxon>Metazoa</taxon>
        <taxon>Ecdysozoa</taxon>
        <taxon>Nematoda</taxon>
        <taxon>Chromadorea</taxon>
        <taxon>Rhabditida</taxon>
        <taxon>Tylenchina</taxon>
        <taxon>Panagrolaimomorpha</taxon>
        <taxon>Strongyloidoidea</taxon>
        <taxon>Strongyloididae</taxon>
        <taxon>Strongyloides</taxon>
    </lineage>
</organism>
<feature type="region of interest" description="Disordered" evidence="1">
    <location>
        <begin position="332"/>
        <end position="351"/>
    </location>
</feature>
<feature type="compositionally biased region" description="Polar residues" evidence="1">
    <location>
        <begin position="336"/>
        <end position="348"/>
    </location>
</feature>
<dbReference type="Proteomes" id="UP000046392">
    <property type="component" value="Unplaced"/>
</dbReference>